<reference evidence="1" key="1">
    <citation type="submission" date="2018-02" db="EMBL/GenBank/DDBJ databases">
        <title>Rhizophora mucronata_Transcriptome.</title>
        <authorList>
            <person name="Meera S.P."/>
            <person name="Sreeshan A."/>
            <person name="Augustine A."/>
        </authorList>
    </citation>
    <scope>NUCLEOTIDE SEQUENCE</scope>
    <source>
        <tissue evidence="1">Leaf</tissue>
    </source>
</reference>
<dbReference type="AlphaFoldDB" id="A0A2P2Q2S5"/>
<accession>A0A2P2Q2S5</accession>
<sequence length="77" mass="9386">MNITFNVFEAIKYLFDDDTCFTIDTLDHEVNEFSHSDRLEDLRLALFNQRMLQMKVRIWGKALMCWRQIHYTRKPKS</sequence>
<proteinExistence type="predicted"/>
<evidence type="ECO:0000313" key="1">
    <source>
        <dbReference type="EMBL" id="MBX61316.1"/>
    </source>
</evidence>
<name>A0A2P2Q2S5_RHIMU</name>
<protein>
    <submittedName>
        <fullName evidence="1">Uncharacterized protein LOC103318979</fullName>
    </submittedName>
</protein>
<organism evidence="1">
    <name type="scientific">Rhizophora mucronata</name>
    <name type="common">Asiatic mangrove</name>
    <dbReference type="NCBI Taxonomy" id="61149"/>
    <lineage>
        <taxon>Eukaryota</taxon>
        <taxon>Viridiplantae</taxon>
        <taxon>Streptophyta</taxon>
        <taxon>Embryophyta</taxon>
        <taxon>Tracheophyta</taxon>
        <taxon>Spermatophyta</taxon>
        <taxon>Magnoliopsida</taxon>
        <taxon>eudicotyledons</taxon>
        <taxon>Gunneridae</taxon>
        <taxon>Pentapetalae</taxon>
        <taxon>rosids</taxon>
        <taxon>fabids</taxon>
        <taxon>Malpighiales</taxon>
        <taxon>Rhizophoraceae</taxon>
        <taxon>Rhizophora</taxon>
    </lineage>
</organism>
<dbReference type="EMBL" id="GGEC01080832">
    <property type="protein sequence ID" value="MBX61316.1"/>
    <property type="molecule type" value="Transcribed_RNA"/>
</dbReference>